<evidence type="ECO:0000313" key="2">
    <source>
        <dbReference type="EMBL" id="GIF81171.1"/>
    </source>
</evidence>
<evidence type="ECO:0000313" key="3">
    <source>
        <dbReference type="Proteomes" id="UP000601223"/>
    </source>
</evidence>
<feature type="compositionally biased region" description="Basic and acidic residues" evidence="1">
    <location>
        <begin position="58"/>
        <end position="83"/>
    </location>
</feature>
<feature type="region of interest" description="Disordered" evidence="1">
    <location>
        <begin position="1"/>
        <end position="90"/>
    </location>
</feature>
<evidence type="ECO:0000256" key="1">
    <source>
        <dbReference type="SAM" id="MobiDB-lite"/>
    </source>
</evidence>
<keyword evidence="3" id="KW-1185">Reference proteome</keyword>
<gene>
    <name evidence="2" type="ORF">Cba03nite_25200</name>
</gene>
<accession>A0A8J3JBG7</accession>
<organism evidence="2 3">
    <name type="scientific">Catellatospora bangladeshensis</name>
    <dbReference type="NCBI Taxonomy" id="310355"/>
    <lineage>
        <taxon>Bacteria</taxon>
        <taxon>Bacillati</taxon>
        <taxon>Actinomycetota</taxon>
        <taxon>Actinomycetes</taxon>
        <taxon>Micromonosporales</taxon>
        <taxon>Micromonosporaceae</taxon>
        <taxon>Catellatospora</taxon>
    </lineage>
</organism>
<dbReference type="AlphaFoldDB" id="A0A8J3JBG7"/>
<dbReference type="Proteomes" id="UP000601223">
    <property type="component" value="Unassembled WGS sequence"/>
</dbReference>
<comment type="caution">
    <text evidence="2">The sequence shown here is derived from an EMBL/GenBank/DDBJ whole genome shotgun (WGS) entry which is preliminary data.</text>
</comment>
<reference evidence="2 3" key="1">
    <citation type="submission" date="2021-01" db="EMBL/GenBank/DDBJ databases">
        <title>Whole genome shotgun sequence of Catellatospora bangladeshensis NBRC 107357.</title>
        <authorList>
            <person name="Komaki H."/>
            <person name="Tamura T."/>
        </authorList>
    </citation>
    <scope>NUCLEOTIDE SEQUENCE [LARGE SCALE GENOMIC DNA]</scope>
    <source>
        <strain evidence="2 3">NBRC 107357</strain>
    </source>
</reference>
<proteinExistence type="predicted"/>
<protein>
    <submittedName>
        <fullName evidence="2">Uncharacterized protein</fullName>
    </submittedName>
</protein>
<dbReference type="EMBL" id="BONF01000012">
    <property type="protein sequence ID" value="GIF81171.1"/>
    <property type="molecule type" value="Genomic_DNA"/>
</dbReference>
<feature type="region of interest" description="Disordered" evidence="1">
    <location>
        <begin position="109"/>
        <end position="133"/>
    </location>
</feature>
<sequence>MRLRRGAKGSSRDEDAPRRGTPGIVTIGGKVGGTASHDASTSGTASLLARRNASVDLGRIDGKRSTQGRLRPDRGRGHREEGRAAPPPQLGVNLAVSTRTIKEWLTEWLAEKERDGSTSRPRSRATGRSSTGT</sequence>
<name>A0A8J3JBG7_9ACTN</name>